<dbReference type="Proteomes" id="UP000240042">
    <property type="component" value="Unassembled WGS sequence"/>
</dbReference>
<organism evidence="2 3">
    <name type="scientific">Brevinema andersonii</name>
    <dbReference type="NCBI Taxonomy" id="34097"/>
    <lineage>
        <taxon>Bacteria</taxon>
        <taxon>Pseudomonadati</taxon>
        <taxon>Spirochaetota</taxon>
        <taxon>Spirochaetia</taxon>
        <taxon>Brevinematales</taxon>
        <taxon>Brevinemataceae</taxon>
        <taxon>Brevinema</taxon>
    </lineage>
</organism>
<proteinExistence type="predicted"/>
<dbReference type="Pfam" id="PF00576">
    <property type="entry name" value="Transthyretin"/>
    <property type="match status" value="1"/>
</dbReference>
<reference evidence="3" key="1">
    <citation type="submission" date="2016-10" db="EMBL/GenBank/DDBJ databases">
        <authorList>
            <person name="Varghese N."/>
            <person name="Submissions S."/>
        </authorList>
    </citation>
    <scope>NUCLEOTIDE SEQUENCE [LARGE SCALE GENOMIC DNA]</scope>
    <source>
        <strain evidence="3">ATCC 43811</strain>
    </source>
</reference>
<accession>A0A1I1EMF0</accession>
<dbReference type="EMBL" id="FOKY01000014">
    <property type="protein sequence ID" value="SFB87832.1"/>
    <property type="molecule type" value="Genomic_DNA"/>
</dbReference>
<dbReference type="PANTHER" id="PTHR10395">
    <property type="entry name" value="URICASE AND TRANSTHYRETIN-RELATED"/>
    <property type="match status" value="1"/>
</dbReference>
<dbReference type="GO" id="GO:0016787">
    <property type="term" value="F:hydrolase activity"/>
    <property type="evidence" value="ECO:0007669"/>
    <property type="project" value="UniProtKB-KW"/>
</dbReference>
<dbReference type="STRING" id="34097.SAMN02745150_01164"/>
<dbReference type="InterPro" id="IPR036817">
    <property type="entry name" value="Transthyretin/HIU_hydrolase_sf"/>
</dbReference>
<dbReference type="AlphaFoldDB" id="A0A1I1EMF0"/>
<sequence length="94" mass="10889">MQSVELFKLSSKQQWIYVGTNITDKNGRITNFLDSSNKNQGTYKLVFQTGKYFTACKQNTVFPYVEMVFTTPDTQHYHIPITIAGNRYSTYRSS</sequence>
<dbReference type="SUPFAM" id="SSF49472">
    <property type="entry name" value="Transthyretin (synonym: prealbumin)"/>
    <property type="match status" value="1"/>
</dbReference>
<dbReference type="OrthoDB" id="9792386at2"/>
<gene>
    <name evidence="2" type="ORF">SAMN02745150_01164</name>
</gene>
<dbReference type="GO" id="GO:0006144">
    <property type="term" value="P:purine nucleobase metabolic process"/>
    <property type="evidence" value="ECO:0007669"/>
    <property type="project" value="TreeGrafter"/>
</dbReference>
<evidence type="ECO:0000313" key="2">
    <source>
        <dbReference type="EMBL" id="SFB87832.1"/>
    </source>
</evidence>
<name>A0A1I1EMF0_BREAD</name>
<evidence type="ECO:0000259" key="1">
    <source>
        <dbReference type="Pfam" id="PF00576"/>
    </source>
</evidence>
<dbReference type="PANTHER" id="PTHR10395:SF7">
    <property type="entry name" value="5-HYDROXYISOURATE HYDROLASE"/>
    <property type="match status" value="1"/>
</dbReference>
<evidence type="ECO:0000313" key="3">
    <source>
        <dbReference type="Proteomes" id="UP000240042"/>
    </source>
</evidence>
<feature type="domain" description="Transthyretin/hydroxyisourate hydrolase" evidence="1">
    <location>
        <begin position="3"/>
        <end position="92"/>
    </location>
</feature>
<keyword evidence="3" id="KW-1185">Reference proteome</keyword>
<protein>
    <submittedName>
        <fullName evidence="2">5-hydroxyisourate hydrolase</fullName>
    </submittedName>
</protein>
<dbReference type="Gene3D" id="2.60.40.180">
    <property type="entry name" value="Transthyretin/hydroxyisourate hydrolase domain"/>
    <property type="match status" value="1"/>
</dbReference>
<keyword evidence="2" id="KW-0378">Hydrolase</keyword>
<dbReference type="InterPro" id="IPR023416">
    <property type="entry name" value="Transthyretin/HIU_hydrolase_d"/>
</dbReference>
<dbReference type="RefSeq" id="WP_092319582.1">
    <property type="nucleotide sequence ID" value="NZ_FOKY01000014.1"/>
</dbReference>